<dbReference type="AlphaFoldDB" id="A0A1E7Q815"/>
<name>A0A1E7Q815_9GAMM</name>
<evidence type="ECO:0000313" key="1">
    <source>
        <dbReference type="EMBL" id="OEY70332.1"/>
    </source>
</evidence>
<dbReference type="STRING" id="1628148.BI198_12695"/>
<gene>
    <name evidence="1" type="ORF">BI198_12695</name>
</gene>
<dbReference type="OrthoDB" id="6998958at2"/>
<keyword evidence="2" id="KW-1185">Reference proteome</keyword>
<sequence>MSEKKQVSFIGSGIIYYKGRDIGNCSSAEITYDVDKKTLPNYRGGGGNTEVLERITSVNLSIGITSLNASNLALLNAGTVSDIATTTVTDEALTVSALDRLLRVEHMIDTSGIVTLNTAADVLIPALHTVNGTPNYTVSSAGITIPEGSEVLLDDEIKVSYSVPAGYLLQALVAFGEEGDVVIEGLNDVNGKKHVIDCWRWKPSPTGLSAIGTEFADVSVAGELLSDEAKPTGISKFFRITAQS</sequence>
<comment type="caution">
    <text evidence="1">The sequence shown here is derived from an EMBL/GenBank/DDBJ whole genome shotgun (WGS) entry which is preliminary data.</text>
</comment>
<dbReference type="Proteomes" id="UP000242258">
    <property type="component" value="Unassembled WGS sequence"/>
</dbReference>
<dbReference type="EMBL" id="MKEK01000001">
    <property type="protein sequence ID" value="OEY70332.1"/>
    <property type="molecule type" value="Genomic_DNA"/>
</dbReference>
<reference evidence="2" key="1">
    <citation type="submission" date="2016-09" db="EMBL/GenBank/DDBJ databases">
        <authorList>
            <person name="Wan X."/>
            <person name="Hou S."/>
        </authorList>
    </citation>
    <scope>NUCLEOTIDE SEQUENCE [LARGE SCALE GENOMIC DNA]</scope>
    <source>
        <strain evidence="2">KH87</strain>
    </source>
</reference>
<protein>
    <submittedName>
        <fullName evidence="1">Uncharacterized protein</fullName>
    </submittedName>
</protein>
<proteinExistence type="predicted"/>
<evidence type="ECO:0000313" key="2">
    <source>
        <dbReference type="Proteomes" id="UP000242258"/>
    </source>
</evidence>
<accession>A0A1E7Q815</accession>
<dbReference type="RefSeq" id="WP_070049886.1">
    <property type="nucleotide sequence ID" value="NZ_CBCSDO010000008.1"/>
</dbReference>
<organism evidence="1 2">
    <name type="scientific">Rheinheimera salexigens</name>
    <dbReference type="NCBI Taxonomy" id="1628148"/>
    <lineage>
        <taxon>Bacteria</taxon>
        <taxon>Pseudomonadati</taxon>
        <taxon>Pseudomonadota</taxon>
        <taxon>Gammaproteobacteria</taxon>
        <taxon>Chromatiales</taxon>
        <taxon>Chromatiaceae</taxon>
        <taxon>Rheinheimera</taxon>
    </lineage>
</organism>